<dbReference type="EMBL" id="UFQS01006976">
    <property type="protein sequence ID" value="SSX16999.1"/>
    <property type="molecule type" value="Genomic_DNA"/>
</dbReference>
<dbReference type="GO" id="GO:0008270">
    <property type="term" value="F:zinc ion binding"/>
    <property type="evidence" value="ECO:0007669"/>
    <property type="project" value="UniProtKB-KW"/>
</dbReference>
<evidence type="ECO:0000259" key="2">
    <source>
        <dbReference type="PROSITE" id="PS50157"/>
    </source>
</evidence>
<name>A0A336LK39_CULSO</name>
<evidence type="ECO:0000313" key="4">
    <source>
        <dbReference type="EMBL" id="SSX36151.1"/>
    </source>
</evidence>
<gene>
    <name evidence="3" type="primary">CSON013634</name>
</gene>
<dbReference type="Pfam" id="PF00096">
    <property type="entry name" value="zf-C2H2"/>
    <property type="match status" value="1"/>
</dbReference>
<reference evidence="3" key="1">
    <citation type="submission" date="2018-04" db="EMBL/GenBank/DDBJ databases">
        <authorList>
            <person name="Go L.Y."/>
            <person name="Mitchell J.A."/>
        </authorList>
    </citation>
    <scope>NUCLEOTIDE SEQUENCE</scope>
    <source>
        <tissue evidence="3">Whole organism</tissue>
    </source>
</reference>
<dbReference type="VEuPathDB" id="VectorBase:CSON013634"/>
<evidence type="ECO:0000313" key="3">
    <source>
        <dbReference type="EMBL" id="SSX16999.1"/>
    </source>
</evidence>
<dbReference type="AlphaFoldDB" id="A0A336LK39"/>
<keyword evidence="1" id="KW-0479">Metal-binding</keyword>
<dbReference type="Gene3D" id="3.30.160.60">
    <property type="entry name" value="Classic Zinc Finger"/>
    <property type="match status" value="1"/>
</dbReference>
<evidence type="ECO:0000256" key="1">
    <source>
        <dbReference type="PROSITE-ProRule" id="PRU00042"/>
    </source>
</evidence>
<feature type="domain" description="C2H2-type" evidence="2">
    <location>
        <begin position="41"/>
        <end position="68"/>
    </location>
</feature>
<accession>A0A336LK39</accession>
<proteinExistence type="predicted"/>
<keyword evidence="1" id="KW-0863">Zinc-finger</keyword>
<keyword evidence="1" id="KW-0862">Zinc</keyword>
<dbReference type="InterPro" id="IPR036236">
    <property type="entry name" value="Znf_C2H2_sf"/>
</dbReference>
<organism evidence="3">
    <name type="scientific">Culicoides sonorensis</name>
    <name type="common">Biting midge</name>
    <dbReference type="NCBI Taxonomy" id="179676"/>
    <lineage>
        <taxon>Eukaryota</taxon>
        <taxon>Metazoa</taxon>
        <taxon>Ecdysozoa</taxon>
        <taxon>Arthropoda</taxon>
        <taxon>Hexapoda</taxon>
        <taxon>Insecta</taxon>
        <taxon>Pterygota</taxon>
        <taxon>Neoptera</taxon>
        <taxon>Endopterygota</taxon>
        <taxon>Diptera</taxon>
        <taxon>Nematocera</taxon>
        <taxon>Chironomoidea</taxon>
        <taxon>Ceratopogonidae</taxon>
        <taxon>Ceratopogoninae</taxon>
        <taxon>Culicoides</taxon>
        <taxon>Monoculicoides</taxon>
    </lineage>
</organism>
<dbReference type="SUPFAM" id="SSF57667">
    <property type="entry name" value="beta-beta-alpha zinc fingers"/>
    <property type="match status" value="1"/>
</dbReference>
<sequence>MEPKILLLSNGETRYACSQCGVKYKKMSALRSHFKECGRGATCPYCPKVVTQRRNLAKHIRTHTKAENSVLKHPFVMMKENIDIKFNKMP</sequence>
<dbReference type="EMBL" id="UFQT01006976">
    <property type="protein sequence ID" value="SSX36151.1"/>
    <property type="molecule type" value="Genomic_DNA"/>
</dbReference>
<dbReference type="SMART" id="SM00355">
    <property type="entry name" value="ZnF_C2H2"/>
    <property type="match status" value="2"/>
</dbReference>
<dbReference type="PROSITE" id="PS00028">
    <property type="entry name" value="ZINC_FINGER_C2H2_1"/>
    <property type="match status" value="1"/>
</dbReference>
<dbReference type="PROSITE" id="PS50157">
    <property type="entry name" value="ZINC_FINGER_C2H2_2"/>
    <property type="match status" value="1"/>
</dbReference>
<reference evidence="4" key="2">
    <citation type="submission" date="2018-07" db="EMBL/GenBank/DDBJ databases">
        <authorList>
            <person name="Quirk P.G."/>
            <person name="Krulwich T.A."/>
        </authorList>
    </citation>
    <scope>NUCLEOTIDE SEQUENCE</scope>
</reference>
<protein>
    <submittedName>
        <fullName evidence="3">CSON013634 protein</fullName>
    </submittedName>
</protein>
<dbReference type="InterPro" id="IPR013087">
    <property type="entry name" value="Znf_C2H2_type"/>
</dbReference>